<evidence type="ECO:0000313" key="3">
    <source>
        <dbReference type="Proteomes" id="UP000064189"/>
    </source>
</evidence>
<proteinExistence type="predicted"/>
<comment type="caution">
    <text evidence="2">The sequence shown here is derived from an EMBL/GenBank/DDBJ whole genome shotgun (WGS) entry which is preliminary data.</text>
</comment>
<name>A0A109MXL4_9BACI</name>
<dbReference type="InterPro" id="IPR011050">
    <property type="entry name" value="Pectin_lyase_fold/virulence"/>
</dbReference>
<dbReference type="Pfam" id="PF10651">
    <property type="entry name" value="BppU_N"/>
    <property type="match status" value="1"/>
</dbReference>
<reference evidence="2 3" key="1">
    <citation type="submission" date="2015-11" db="EMBL/GenBank/DDBJ databases">
        <title>Genome Sequence of Bacillus simplex strain VanAntwerpen2.</title>
        <authorList>
            <person name="Couger M.B."/>
        </authorList>
    </citation>
    <scope>NUCLEOTIDE SEQUENCE [LARGE SCALE GENOMIC DNA]</scope>
    <source>
        <strain evidence="2 3">VanAntwerpen02</strain>
    </source>
</reference>
<feature type="domain" description="BppU N-terminal" evidence="1">
    <location>
        <begin position="23"/>
        <end position="151"/>
    </location>
</feature>
<dbReference type="AlphaFoldDB" id="A0A109MXL4"/>
<dbReference type="Proteomes" id="UP000064189">
    <property type="component" value="Unassembled WGS sequence"/>
</dbReference>
<dbReference type="InterPro" id="IPR018913">
    <property type="entry name" value="BppU_N"/>
</dbReference>
<evidence type="ECO:0000313" key="2">
    <source>
        <dbReference type="EMBL" id="KWW17965.1"/>
    </source>
</evidence>
<dbReference type="InterPro" id="IPR012334">
    <property type="entry name" value="Pectin_lyas_fold"/>
</dbReference>
<dbReference type="RefSeq" id="WP_061142607.1">
    <property type="nucleotide sequence ID" value="NZ_LNNH01000025.1"/>
</dbReference>
<sequence>MAENEIFKSGKMSVDVAPRTVGILKTSIQFSTQDQGTAKLIFSLSKDGLPLPLSSAATAKIFLRMADGSVFEKIVSIVDQIHGKLEYVLEEEISHPGLAKGELNINYANGQALSVCKFSFNIDASLMDQDIVPLAEYYVKNFNTLQTDIEERAAVINDTVDELQEKVDGFETTAITLDPRLKTVEGKVTTVTAQLAETMNFLSELGINIKTLGSNKDKPDNIDFIQATINEVSARGGGTVYIPPEEFIIAPTTTRRIILKDNVTITGTGTVKVKDNAGDYETIFGAATNGTQVKNVHFRGFKIDQNPKANITSKITIGTANTSQFAISFQNFKNITVKDVKFDKCSGVNTVLLSGRGCRDASVKDCEFYFAKPLNHANYDNSAIYFNCEHHQASGNKFYADLAESAGGAIETHNGLSTITNNTSEGYSTVCNIVSSSVGETVTRDNSDMVVSDNVATKCRYGIRLWSITGKKLSNVIISNNVMSINNADRGLALTGGISMVRDTGLDGDFENITISDNTIHFQKDTVLRSDMSESSMFAIGLAVRGKLNNVSVKGNTINNAPVRAIKLGFTDASSVSSVVEIKDNIIVNAGIYALAGQYYRSAIQLEGNLNHVSVEGNNIHDNNDIFGGFLSIDANSGTFKGVSIKNNKVSSKQGGYYYRVNKSLGIDEGEVIKTHYSSVFPPTSKLNLKIGDKVENTGTLTPGTSYTGYRVTTAGTSGTLTTAITGTCTNGSTVVTVSDSSQLSVGDMILIAGSGKAPSILQITGNTLLMSSTYSASVTDGSVSYYAPVLKGYGQLQA</sequence>
<accession>A0A109MXL4</accession>
<dbReference type="SUPFAM" id="SSF51126">
    <property type="entry name" value="Pectin lyase-like"/>
    <property type="match status" value="2"/>
</dbReference>
<gene>
    <name evidence="2" type="ORF">AS888_20865</name>
</gene>
<evidence type="ECO:0000259" key="1">
    <source>
        <dbReference type="Pfam" id="PF10651"/>
    </source>
</evidence>
<dbReference type="InterPro" id="IPR006626">
    <property type="entry name" value="PbH1"/>
</dbReference>
<dbReference type="Gene3D" id="2.160.20.10">
    <property type="entry name" value="Single-stranded right-handed beta-helix, Pectin lyase-like"/>
    <property type="match status" value="1"/>
</dbReference>
<dbReference type="EMBL" id="LNNH01000025">
    <property type="protein sequence ID" value="KWW17965.1"/>
    <property type="molecule type" value="Genomic_DNA"/>
</dbReference>
<organism evidence="2 3">
    <name type="scientific">Peribacillus simplex</name>
    <dbReference type="NCBI Taxonomy" id="1478"/>
    <lineage>
        <taxon>Bacteria</taxon>
        <taxon>Bacillati</taxon>
        <taxon>Bacillota</taxon>
        <taxon>Bacilli</taxon>
        <taxon>Bacillales</taxon>
        <taxon>Bacillaceae</taxon>
        <taxon>Peribacillus</taxon>
    </lineage>
</organism>
<dbReference type="SMART" id="SM00710">
    <property type="entry name" value="PbH1"/>
    <property type="match status" value="8"/>
</dbReference>
<protein>
    <recommendedName>
        <fullName evidence="1">BppU N-terminal domain-containing protein</fullName>
    </recommendedName>
</protein>
<dbReference type="Gene3D" id="2.60.40.3350">
    <property type="match status" value="1"/>
</dbReference>
<keyword evidence="3" id="KW-1185">Reference proteome</keyword>